<dbReference type="EMBL" id="JAAEAA010000025">
    <property type="protein sequence ID" value="NDK57369.1"/>
    <property type="molecule type" value="Genomic_DNA"/>
</dbReference>
<keyword evidence="2" id="KW-1185">Reference proteome</keyword>
<comment type="caution">
    <text evidence="1">The sequence shown here is derived from an EMBL/GenBank/DDBJ whole genome shotgun (WGS) entry which is preliminary data.</text>
</comment>
<accession>A0A6B2H271</accession>
<dbReference type="RefSeq" id="WP_162347430.1">
    <property type="nucleotide sequence ID" value="NZ_JAAEAA010000025.1"/>
</dbReference>
<protein>
    <submittedName>
        <fullName evidence="1">Uncharacterized protein</fullName>
    </submittedName>
</protein>
<evidence type="ECO:0000313" key="2">
    <source>
        <dbReference type="Proteomes" id="UP000478546"/>
    </source>
</evidence>
<reference evidence="1 2" key="1">
    <citation type="submission" date="2020-01" db="EMBL/GenBank/DDBJ databases">
        <authorList>
            <person name="Kim M.K."/>
        </authorList>
    </citation>
    <scope>NUCLEOTIDE SEQUENCE [LARGE SCALE GENOMIC DNA]</scope>
    <source>
        <strain evidence="1 2">BT213</strain>
    </source>
</reference>
<organism evidence="1 2">
    <name type="scientific">Pontibacter fetidus</name>
    <dbReference type="NCBI Taxonomy" id="2700082"/>
    <lineage>
        <taxon>Bacteria</taxon>
        <taxon>Pseudomonadati</taxon>
        <taxon>Bacteroidota</taxon>
        <taxon>Cytophagia</taxon>
        <taxon>Cytophagales</taxon>
        <taxon>Hymenobacteraceae</taxon>
        <taxon>Pontibacter</taxon>
    </lineage>
</organism>
<dbReference type="AlphaFoldDB" id="A0A6B2H271"/>
<proteinExistence type="predicted"/>
<evidence type="ECO:0000313" key="1">
    <source>
        <dbReference type="EMBL" id="NDK57369.1"/>
    </source>
</evidence>
<dbReference type="Proteomes" id="UP000478546">
    <property type="component" value="Unassembled WGS sequence"/>
</dbReference>
<sequence>MKTYDLAHIFESNVPFYGTMEDYEKLNEVVGHAKRKIDSSDSPRELIFESWFLFDYLIRKLLLKAFNIENYETEEFDPMYDYLPQSFDSCLKSLESLLKQQRRVYQQQLHPNTVRTYPIFTMPGSFFLYLHDKDPNLVTQFIDNLRDYELLYEAEYQGLKEKFKNEDYECDSVSRRWYDTCQNIDANWFKSIRKLNKTRNRAAHVVDAEKIYSSFGINGANKLIKLKAELIKLLDEAFFFNG</sequence>
<gene>
    <name evidence="1" type="ORF">GWO68_15710</name>
</gene>
<name>A0A6B2H271_9BACT</name>